<evidence type="ECO:0000259" key="2">
    <source>
        <dbReference type="PROSITE" id="PS51184"/>
    </source>
</evidence>
<dbReference type="AlphaFoldDB" id="A0A8T0ITA1"/>
<protein>
    <recommendedName>
        <fullName evidence="2">JmjC domain-containing protein</fullName>
    </recommendedName>
</protein>
<dbReference type="InterPro" id="IPR003347">
    <property type="entry name" value="JmjC_dom"/>
</dbReference>
<dbReference type="PROSITE" id="PS51184">
    <property type="entry name" value="JMJC"/>
    <property type="match status" value="1"/>
</dbReference>
<gene>
    <name evidence="3" type="ORF">KC19_2G129300</name>
</gene>
<keyword evidence="4" id="KW-1185">Reference proteome</keyword>
<accession>A0A8T0ITA1</accession>
<feature type="domain" description="JmjC" evidence="2">
    <location>
        <begin position="163"/>
        <end position="307"/>
    </location>
</feature>
<reference evidence="3" key="1">
    <citation type="submission" date="2020-06" db="EMBL/GenBank/DDBJ databases">
        <title>WGS assembly of Ceratodon purpureus strain R40.</title>
        <authorList>
            <person name="Carey S.B."/>
            <person name="Jenkins J."/>
            <person name="Shu S."/>
            <person name="Lovell J.T."/>
            <person name="Sreedasyam A."/>
            <person name="Maumus F."/>
            <person name="Tiley G.P."/>
            <person name="Fernandez-Pozo N."/>
            <person name="Barry K."/>
            <person name="Chen C."/>
            <person name="Wang M."/>
            <person name="Lipzen A."/>
            <person name="Daum C."/>
            <person name="Saski C.A."/>
            <person name="Payton A.C."/>
            <person name="Mcbreen J.C."/>
            <person name="Conrad R.E."/>
            <person name="Kollar L.M."/>
            <person name="Olsson S."/>
            <person name="Huttunen S."/>
            <person name="Landis J.B."/>
            <person name="Wickett N.J."/>
            <person name="Johnson M.G."/>
            <person name="Rensing S.A."/>
            <person name="Grimwood J."/>
            <person name="Schmutz J."/>
            <person name="Mcdaniel S.F."/>
        </authorList>
    </citation>
    <scope>NUCLEOTIDE SEQUENCE</scope>
    <source>
        <strain evidence="3">R40</strain>
    </source>
</reference>
<organism evidence="3 4">
    <name type="scientific">Ceratodon purpureus</name>
    <name type="common">Fire moss</name>
    <name type="synonym">Dicranum purpureum</name>
    <dbReference type="NCBI Taxonomy" id="3225"/>
    <lineage>
        <taxon>Eukaryota</taxon>
        <taxon>Viridiplantae</taxon>
        <taxon>Streptophyta</taxon>
        <taxon>Embryophyta</taxon>
        <taxon>Bryophyta</taxon>
        <taxon>Bryophytina</taxon>
        <taxon>Bryopsida</taxon>
        <taxon>Dicranidae</taxon>
        <taxon>Pseudoditrichales</taxon>
        <taxon>Ditrichaceae</taxon>
        <taxon>Ceratodon</taxon>
    </lineage>
</organism>
<comment type="caution">
    <text evidence="3">The sequence shown here is derived from an EMBL/GenBank/DDBJ whole genome shotgun (WGS) entry which is preliminary data.</text>
</comment>
<sequence length="307" mass="35514">MVQLGMVMAKRSQLQSCRKAMLLAGCHQNFFLRSVQTVAPADAIRTRPIPVCVAPTVEEFVNGCYQAQTPMVIRGAMETWASRKWTPESLKEKFGHLNVPVELGFWKEEEGRYGDYRDLYQESITHAGSKEYFMAHQPMSLTDFIDIFMCKREDSSSPPPLIGYMAQHQLLTEVPEMANDIPDPDYVKAQRAVYQRNIWLGPAGTISPLHFDPYHNILAQIWGTKHIRLYAPEESSRLYPFTSSMFLRNTSQLNPEDLNASKKWPEFEKAQHWDCELRAGEMLYIPLKWWHYVRAVSNSLSASFWWL</sequence>
<name>A0A8T0ITA1_CERPU</name>
<dbReference type="EMBL" id="CM026422">
    <property type="protein sequence ID" value="KAG0586940.1"/>
    <property type="molecule type" value="Genomic_DNA"/>
</dbReference>
<dbReference type="PANTHER" id="PTHR12461:SF105">
    <property type="entry name" value="HYPOXIA-INDUCIBLE FACTOR 1-ALPHA INHIBITOR"/>
    <property type="match status" value="1"/>
</dbReference>
<dbReference type="SMART" id="SM00558">
    <property type="entry name" value="JmjC"/>
    <property type="match status" value="1"/>
</dbReference>
<dbReference type="Proteomes" id="UP000822688">
    <property type="component" value="Chromosome 2"/>
</dbReference>
<evidence type="ECO:0000313" key="4">
    <source>
        <dbReference type="Proteomes" id="UP000822688"/>
    </source>
</evidence>
<dbReference type="Gene3D" id="2.60.120.650">
    <property type="entry name" value="Cupin"/>
    <property type="match status" value="1"/>
</dbReference>
<dbReference type="InterPro" id="IPR041667">
    <property type="entry name" value="Cupin_8"/>
</dbReference>
<dbReference type="Pfam" id="PF13621">
    <property type="entry name" value="Cupin_8"/>
    <property type="match status" value="1"/>
</dbReference>
<dbReference type="PANTHER" id="PTHR12461">
    <property type="entry name" value="HYPOXIA-INDUCIBLE FACTOR 1 ALPHA INHIBITOR-RELATED"/>
    <property type="match status" value="1"/>
</dbReference>
<evidence type="ECO:0000313" key="3">
    <source>
        <dbReference type="EMBL" id="KAG0586940.1"/>
    </source>
</evidence>
<dbReference type="SUPFAM" id="SSF51197">
    <property type="entry name" value="Clavaminate synthase-like"/>
    <property type="match status" value="1"/>
</dbReference>
<evidence type="ECO:0000256" key="1">
    <source>
        <dbReference type="ARBA" id="ARBA00006801"/>
    </source>
</evidence>
<comment type="similarity">
    <text evidence="1">Belongs to the JARID1 histone demethylase family.</text>
</comment>
<proteinExistence type="inferred from homology"/>
<dbReference type="FunFam" id="2.60.120.650:FF:000052">
    <property type="entry name" value="Predicted protein"/>
    <property type="match status" value="1"/>
</dbReference>